<organism evidence="1 2">
    <name type="scientific">Diploptera punctata</name>
    <name type="common">Pacific beetle cockroach</name>
    <dbReference type="NCBI Taxonomy" id="6984"/>
    <lineage>
        <taxon>Eukaryota</taxon>
        <taxon>Metazoa</taxon>
        <taxon>Ecdysozoa</taxon>
        <taxon>Arthropoda</taxon>
        <taxon>Hexapoda</taxon>
        <taxon>Insecta</taxon>
        <taxon>Pterygota</taxon>
        <taxon>Neoptera</taxon>
        <taxon>Polyneoptera</taxon>
        <taxon>Dictyoptera</taxon>
        <taxon>Blattodea</taxon>
        <taxon>Blaberoidea</taxon>
        <taxon>Blaberidae</taxon>
        <taxon>Diplopterinae</taxon>
        <taxon>Diploptera</taxon>
    </lineage>
</organism>
<gene>
    <name evidence="1" type="ORF">L9F63_009863</name>
</gene>
<sequence length="99" mass="11183">SFPFPTPLPILTLGITCSDKMDTCSILSATSRIKKLLNCHHEVNRYTTKAVYIEIESYPGLSFYLILFFQQNLKSETSKLWLAGLICSSSNIIIIQVRP</sequence>
<reference evidence="1" key="1">
    <citation type="journal article" date="2023" name="IScience">
        <title>Live-bearing cockroach genome reveals convergent evolutionary mechanisms linked to viviparity in insects and beyond.</title>
        <authorList>
            <person name="Fouks B."/>
            <person name="Harrison M.C."/>
            <person name="Mikhailova A.A."/>
            <person name="Marchal E."/>
            <person name="English S."/>
            <person name="Carruthers M."/>
            <person name="Jennings E.C."/>
            <person name="Chiamaka E.L."/>
            <person name="Frigard R.A."/>
            <person name="Pippel M."/>
            <person name="Attardo G.M."/>
            <person name="Benoit J.B."/>
            <person name="Bornberg-Bauer E."/>
            <person name="Tobe S.S."/>
        </authorList>
    </citation>
    <scope>NUCLEOTIDE SEQUENCE</scope>
    <source>
        <strain evidence="1">Stay&amp;Tobe</strain>
    </source>
</reference>
<name>A0AAD8AII2_DIPPU</name>
<feature type="non-terminal residue" evidence="1">
    <location>
        <position position="99"/>
    </location>
</feature>
<dbReference type="Proteomes" id="UP001233999">
    <property type="component" value="Unassembled WGS sequence"/>
</dbReference>
<evidence type="ECO:0000313" key="2">
    <source>
        <dbReference type="Proteomes" id="UP001233999"/>
    </source>
</evidence>
<comment type="caution">
    <text evidence="1">The sequence shown here is derived from an EMBL/GenBank/DDBJ whole genome shotgun (WGS) entry which is preliminary data.</text>
</comment>
<dbReference type="AlphaFoldDB" id="A0AAD8AII2"/>
<protein>
    <submittedName>
        <fullName evidence="1">Uncharacterized protein</fullName>
    </submittedName>
</protein>
<accession>A0AAD8AII2</accession>
<feature type="non-terminal residue" evidence="1">
    <location>
        <position position="1"/>
    </location>
</feature>
<evidence type="ECO:0000313" key="1">
    <source>
        <dbReference type="EMBL" id="KAJ9599823.1"/>
    </source>
</evidence>
<reference evidence="1" key="2">
    <citation type="submission" date="2023-05" db="EMBL/GenBank/DDBJ databases">
        <authorList>
            <person name="Fouks B."/>
        </authorList>
    </citation>
    <scope>NUCLEOTIDE SEQUENCE</scope>
    <source>
        <strain evidence="1">Stay&amp;Tobe</strain>
        <tissue evidence="1">Testes</tissue>
    </source>
</reference>
<keyword evidence="2" id="KW-1185">Reference proteome</keyword>
<proteinExistence type="predicted"/>
<dbReference type="EMBL" id="JASPKZ010000467">
    <property type="protein sequence ID" value="KAJ9599823.1"/>
    <property type="molecule type" value="Genomic_DNA"/>
</dbReference>